<comment type="caution">
    <text evidence="2">The sequence shown here is derived from an EMBL/GenBank/DDBJ whole genome shotgun (WGS) entry which is preliminary data.</text>
</comment>
<dbReference type="EMBL" id="JAINUG010000154">
    <property type="protein sequence ID" value="KAJ8391681.1"/>
    <property type="molecule type" value="Genomic_DNA"/>
</dbReference>
<evidence type="ECO:0000313" key="3">
    <source>
        <dbReference type="Proteomes" id="UP001221898"/>
    </source>
</evidence>
<organism evidence="2 3">
    <name type="scientific">Aldrovandia affinis</name>
    <dbReference type="NCBI Taxonomy" id="143900"/>
    <lineage>
        <taxon>Eukaryota</taxon>
        <taxon>Metazoa</taxon>
        <taxon>Chordata</taxon>
        <taxon>Craniata</taxon>
        <taxon>Vertebrata</taxon>
        <taxon>Euteleostomi</taxon>
        <taxon>Actinopterygii</taxon>
        <taxon>Neopterygii</taxon>
        <taxon>Teleostei</taxon>
        <taxon>Notacanthiformes</taxon>
        <taxon>Halosauridae</taxon>
        <taxon>Aldrovandia</taxon>
    </lineage>
</organism>
<proteinExistence type="predicted"/>
<reference evidence="2" key="1">
    <citation type="journal article" date="2023" name="Science">
        <title>Genome structures resolve the early diversification of teleost fishes.</title>
        <authorList>
            <person name="Parey E."/>
            <person name="Louis A."/>
            <person name="Montfort J."/>
            <person name="Bouchez O."/>
            <person name="Roques C."/>
            <person name="Iampietro C."/>
            <person name="Lluch J."/>
            <person name="Castinel A."/>
            <person name="Donnadieu C."/>
            <person name="Desvignes T."/>
            <person name="Floi Bucao C."/>
            <person name="Jouanno E."/>
            <person name="Wen M."/>
            <person name="Mejri S."/>
            <person name="Dirks R."/>
            <person name="Jansen H."/>
            <person name="Henkel C."/>
            <person name="Chen W.J."/>
            <person name="Zahm M."/>
            <person name="Cabau C."/>
            <person name="Klopp C."/>
            <person name="Thompson A.W."/>
            <person name="Robinson-Rechavi M."/>
            <person name="Braasch I."/>
            <person name="Lecointre G."/>
            <person name="Bobe J."/>
            <person name="Postlethwait J.H."/>
            <person name="Berthelot C."/>
            <person name="Roest Crollius H."/>
            <person name="Guiguen Y."/>
        </authorList>
    </citation>
    <scope>NUCLEOTIDE SEQUENCE</scope>
    <source>
        <strain evidence="2">NC1722</strain>
    </source>
</reference>
<dbReference type="Proteomes" id="UP001221898">
    <property type="component" value="Unassembled WGS sequence"/>
</dbReference>
<protein>
    <submittedName>
        <fullName evidence="2">Uncharacterized protein</fullName>
    </submittedName>
</protein>
<accession>A0AAD7RWG9</accession>
<sequence length="112" mass="12449">MRRSRPPRCSSGPRGRAGQRGGDHCKPKERLHLSRLTEWLCSAGFSPLDILITHHLTHTLWQRSHANESPKEPWPQRAGGGHQPHSCHCGVQRGAKLPAVPSKRSAHRPPAN</sequence>
<dbReference type="AlphaFoldDB" id="A0AAD7RWG9"/>
<evidence type="ECO:0000313" key="2">
    <source>
        <dbReference type="EMBL" id="KAJ8391681.1"/>
    </source>
</evidence>
<evidence type="ECO:0000256" key="1">
    <source>
        <dbReference type="SAM" id="MobiDB-lite"/>
    </source>
</evidence>
<feature type="region of interest" description="Disordered" evidence="1">
    <location>
        <begin position="1"/>
        <end position="26"/>
    </location>
</feature>
<keyword evidence="3" id="KW-1185">Reference proteome</keyword>
<feature type="region of interest" description="Disordered" evidence="1">
    <location>
        <begin position="63"/>
        <end position="112"/>
    </location>
</feature>
<name>A0AAD7RWG9_9TELE</name>
<feature type="compositionally biased region" description="Low complexity" evidence="1">
    <location>
        <begin position="7"/>
        <end position="16"/>
    </location>
</feature>
<gene>
    <name evidence="2" type="ORF">AAFF_G00086310</name>
</gene>